<feature type="signal peptide" evidence="6">
    <location>
        <begin position="1"/>
        <end position="18"/>
    </location>
</feature>
<dbReference type="InterPro" id="IPR006665">
    <property type="entry name" value="OmpA-like"/>
</dbReference>
<dbReference type="RefSeq" id="WP_092991889.1">
    <property type="nucleotide sequence ID" value="NZ_FMWD01000001.1"/>
</dbReference>
<evidence type="ECO:0000256" key="2">
    <source>
        <dbReference type="ARBA" id="ARBA00023136"/>
    </source>
</evidence>
<dbReference type="PROSITE" id="PS51257">
    <property type="entry name" value="PROKAR_LIPOPROTEIN"/>
    <property type="match status" value="1"/>
</dbReference>
<accession>A0A1G5PKD7</accession>
<keyword evidence="3" id="KW-0998">Cell outer membrane</keyword>
<dbReference type="PRINTS" id="PR01021">
    <property type="entry name" value="OMPADOMAIN"/>
</dbReference>
<dbReference type="InterPro" id="IPR006690">
    <property type="entry name" value="OMPA-like_CS"/>
</dbReference>
<dbReference type="Proteomes" id="UP000199648">
    <property type="component" value="Unassembled WGS sequence"/>
</dbReference>
<gene>
    <name evidence="8" type="ORF">SAMN03097708_00313</name>
</gene>
<feature type="domain" description="OmpA-like" evidence="7">
    <location>
        <begin position="102"/>
        <end position="219"/>
    </location>
</feature>
<dbReference type="PRINTS" id="PR01023">
    <property type="entry name" value="NAFLGMOTY"/>
</dbReference>
<feature type="chain" id="PRO_5011740809" evidence="6">
    <location>
        <begin position="19"/>
        <end position="224"/>
    </location>
</feature>
<dbReference type="PROSITE" id="PS51123">
    <property type="entry name" value="OMPA_2"/>
    <property type="match status" value="1"/>
</dbReference>
<evidence type="ECO:0000256" key="5">
    <source>
        <dbReference type="SAM" id="MobiDB-lite"/>
    </source>
</evidence>
<dbReference type="InterPro" id="IPR050330">
    <property type="entry name" value="Bact_OuterMem_StrucFunc"/>
</dbReference>
<evidence type="ECO:0000256" key="3">
    <source>
        <dbReference type="ARBA" id="ARBA00023237"/>
    </source>
</evidence>
<dbReference type="PANTHER" id="PTHR30329">
    <property type="entry name" value="STATOR ELEMENT OF FLAGELLAR MOTOR COMPLEX"/>
    <property type="match status" value="1"/>
</dbReference>
<dbReference type="InterPro" id="IPR036737">
    <property type="entry name" value="OmpA-like_sf"/>
</dbReference>
<dbReference type="OrthoDB" id="9782229at2"/>
<dbReference type="AlphaFoldDB" id="A0A1G5PKD7"/>
<dbReference type="Gene3D" id="3.30.1330.60">
    <property type="entry name" value="OmpA-like domain"/>
    <property type="match status" value="1"/>
</dbReference>
<protein>
    <submittedName>
        <fullName evidence="8">Outer membrane protein OmpA</fullName>
    </submittedName>
</protein>
<feature type="region of interest" description="Disordered" evidence="5">
    <location>
        <begin position="186"/>
        <end position="209"/>
    </location>
</feature>
<evidence type="ECO:0000256" key="4">
    <source>
        <dbReference type="PROSITE-ProRule" id="PRU00473"/>
    </source>
</evidence>
<reference evidence="8 9" key="1">
    <citation type="submission" date="2016-10" db="EMBL/GenBank/DDBJ databases">
        <authorList>
            <person name="de Groot N.N."/>
        </authorList>
    </citation>
    <scope>NUCLEOTIDE SEQUENCE [LARGE SCALE GENOMIC DNA]</scope>
    <source>
        <strain evidence="8 9">HLD2</strain>
    </source>
</reference>
<dbReference type="GO" id="GO:0009279">
    <property type="term" value="C:cell outer membrane"/>
    <property type="evidence" value="ECO:0007669"/>
    <property type="project" value="UniProtKB-SubCell"/>
</dbReference>
<dbReference type="STRING" id="415747.SAMN03097708_00313"/>
<evidence type="ECO:0000259" key="7">
    <source>
        <dbReference type="PROSITE" id="PS51123"/>
    </source>
</evidence>
<evidence type="ECO:0000313" key="9">
    <source>
        <dbReference type="Proteomes" id="UP000199648"/>
    </source>
</evidence>
<keyword evidence="6" id="KW-0732">Signal</keyword>
<proteinExistence type="predicted"/>
<dbReference type="Pfam" id="PF05433">
    <property type="entry name" value="Rick_17kDa_Anti"/>
    <property type="match status" value="1"/>
</dbReference>
<dbReference type="PROSITE" id="PS01068">
    <property type="entry name" value="OMPA_1"/>
    <property type="match status" value="1"/>
</dbReference>
<organism evidence="8 9">
    <name type="scientific">Thiohalomonas denitrificans</name>
    <dbReference type="NCBI Taxonomy" id="415747"/>
    <lineage>
        <taxon>Bacteria</taxon>
        <taxon>Pseudomonadati</taxon>
        <taxon>Pseudomonadota</taxon>
        <taxon>Gammaproteobacteria</taxon>
        <taxon>Thiohalomonadales</taxon>
        <taxon>Thiohalomonadaceae</taxon>
        <taxon>Thiohalomonas</taxon>
    </lineage>
</organism>
<feature type="compositionally biased region" description="Basic and acidic residues" evidence="5">
    <location>
        <begin position="186"/>
        <end position="195"/>
    </location>
</feature>
<evidence type="ECO:0000256" key="6">
    <source>
        <dbReference type="SAM" id="SignalP"/>
    </source>
</evidence>
<dbReference type="InterPro" id="IPR008816">
    <property type="entry name" value="Gly_zipper_2TM_dom"/>
</dbReference>
<feature type="compositionally biased region" description="Polar residues" evidence="5">
    <location>
        <begin position="196"/>
        <end position="206"/>
    </location>
</feature>
<evidence type="ECO:0000256" key="1">
    <source>
        <dbReference type="ARBA" id="ARBA00004442"/>
    </source>
</evidence>
<evidence type="ECO:0000313" key="8">
    <source>
        <dbReference type="EMBL" id="SCZ49995.1"/>
    </source>
</evidence>
<dbReference type="SUPFAM" id="SSF103088">
    <property type="entry name" value="OmpA-like"/>
    <property type="match status" value="1"/>
</dbReference>
<keyword evidence="9" id="KW-1185">Reference proteome</keyword>
<dbReference type="CDD" id="cd07185">
    <property type="entry name" value="OmpA_C-like"/>
    <property type="match status" value="1"/>
</dbReference>
<name>A0A1G5PKD7_9GAMM</name>
<keyword evidence="2 4" id="KW-0472">Membrane</keyword>
<comment type="subcellular location">
    <subcellularLocation>
        <location evidence="1">Cell outer membrane</location>
    </subcellularLocation>
</comment>
<dbReference type="InterPro" id="IPR006664">
    <property type="entry name" value="OMP_bac"/>
</dbReference>
<dbReference type="PANTHER" id="PTHR30329:SF21">
    <property type="entry name" value="LIPOPROTEIN YIAD-RELATED"/>
    <property type="match status" value="1"/>
</dbReference>
<dbReference type="EMBL" id="FMWD01000001">
    <property type="protein sequence ID" value="SCZ49995.1"/>
    <property type="molecule type" value="Genomic_DNA"/>
</dbReference>
<dbReference type="Pfam" id="PF00691">
    <property type="entry name" value="OmpA"/>
    <property type="match status" value="1"/>
</dbReference>
<sequence>MKRVLLVSVIVAGLVGCAAPGPRDDSQSQTNRTAAGAVMGAIGGAVIGHQMDSDRGAVAGAIIGGATGAAVGNYMDKQEQAFEEALAEEQRQNQIEVQRVREDLLKLTLDSEISFDFDSAAIKPSFKPSLDKLTNVLAKYDRTEVTVVGHTDSVGSEAYNQRLSERRASAVGDYLTDQGISRYRLRAEGRGESEPRASNNTASGRQLNRRVEVFVRPEADFAER</sequence>